<name>A0AAD4MEL7_9BILA</name>
<protein>
    <submittedName>
        <fullName evidence="2">Uncharacterized protein</fullName>
    </submittedName>
</protein>
<keyword evidence="3" id="KW-1185">Reference proteome</keyword>
<dbReference type="AlphaFoldDB" id="A0AAD4MEL7"/>
<dbReference type="EMBL" id="JAKKPZ010000870">
    <property type="protein sequence ID" value="KAI1691776.1"/>
    <property type="molecule type" value="Genomic_DNA"/>
</dbReference>
<organism evidence="2 3">
    <name type="scientific">Ditylenchus destructor</name>
    <dbReference type="NCBI Taxonomy" id="166010"/>
    <lineage>
        <taxon>Eukaryota</taxon>
        <taxon>Metazoa</taxon>
        <taxon>Ecdysozoa</taxon>
        <taxon>Nematoda</taxon>
        <taxon>Chromadorea</taxon>
        <taxon>Rhabditida</taxon>
        <taxon>Tylenchina</taxon>
        <taxon>Tylenchomorpha</taxon>
        <taxon>Sphaerularioidea</taxon>
        <taxon>Anguinidae</taxon>
        <taxon>Anguininae</taxon>
        <taxon>Ditylenchus</taxon>
    </lineage>
</organism>
<sequence length="101" mass="11329">MSLNSVVVLLMLTVAVNIRILLPQQYYDFGDEETACNMSEINTTTCNDDTEICTLKVRKEDECIWWNSSQSIGQMTAMLLRENSGTCKEKCLLTIAPAMKG</sequence>
<accession>A0AAD4MEL7</accession>
<comment type="caution">
    <text evidence="2">The sequence shown here is derived from an EMBL/GenBank/DDBJ whole genome shotgun (WGS) entry which is preliminary data.</text>
</comment>
<proteinExistence type="predicted"/>
<evidence type="ECO:0000256" key="1">
    <source>
        <dbReference type="SAM" id="SignalP"/>
    </source>
</evidence>
<dbReference type="Proteomes" id="UP001201812">
    <property type="component" value="Unassembled WGS sequence"/>
</dbReference>
<gene>
    <name evidence="2" type="ORF">DdX_21643</name>
</gene>
<feature type="signal peptide" evidence="1">
    <location>
        <begin position="1"/>
        <end position="23"/>
    </location>
</feature>
<evidence type="ECO:0000313" key="3">
    <source>
        <dbReference type="Proteomes" id="UP001201812"/>
    </source>
</evidence>
<reference evidence="2" key="1">
    <citation type="submission" date="2022-01" db="EMBL/GenBank/DDBJ databases">
        <title>Genome Sequence Resource for Two Populations of Ditylenchus destructor, the Migratory Endoparasitic Phytonematode.</title>
        <authorList>
            <person name="Zhang H."/>
            <person name="Lin R."/>
            <person name="Xie B."/>
        </authorList>
    </citation>
    <scope>NUCLEOTIDE SEQUENCE</scope>
    <source>
        <strain evidence="2">BazhouSP</strain>
    </source>
</reference>
<keyword evidence="1" id="KW-0732">Signal</keyword>
<feature type="chain" id="PRO_5041933298" evidence="1">
    <location>
        <begin position="24"/>
        <end position="101"/>
    </location>
</feature>
<evidence type="ECO:0000313" key="2">
    <source>
        <dbReference type="EMBL" id="KAI1691776.1"/>
    </source>
</evidence>